<evidence type="ECO:0000256" key="3">
    <source>
        <dbReference type="ARBA" id="ARBA00022618"/>
    </source>
</evidence>
<dbReference type="InterPro" id="IPR036570">
    <property type="entry name" value="HORMA_dom_sf"/>
</dbReference>
<evidence type="ECO:0000256" key="1">
    <source>
        <dbReference type="ARBA" id="ARBA00004123"/>
    </source>
</evidence>
<dbReference type="InterPro" id="IPR003511">
    <property type="entry name" value="HORMA_dom"/>
</dbReference>
<evidence type="ECO:0000256" key="6">
    <source>
        <dbReference type="ARBA" id="ARBA00023306"/>
    </source>
</evidence>
<dbReference type="PANTHER" id="PTHR11842">
    <property type="entry name" value="MITOTIC SPINDLE ASSEMBLY CHECKPOINT PROTEIN MAD2"/>
    <property type="match status" value="1"/>
</dbReference>
<comment type="similarity">
    <text evidence="2">Belongs to the MAD2 family.</text>
</comment>
<comment type="caution">
    <text evidence="8">The sequence shown here is derived from an EMBL/GenBank/DDBJ whole genome shotgun (WGS) entry which is preliminary data.</text>
</comment>
<evidence type="ECO:0000313" key="8">
    <source>
        <dbReference type="EMBL" id="KAL1213190.1"/>
    </source>
</evidence>
<keyword evidence="4" id="KW-0498">Mitosis</keyword>
<dbReference type="GO" id="GO:0051301">
    <property type="term" value="P:cell division"/>
    <property type="evidence" value="ECO:0007669"/>
    <property type="project" value="UniProtKB-KW"/>
</dbReference>
<dbReference type="AlphaFoldDB" id="A0ABD1BH23"/>
<keyword evidence="3" id="KW-0132">Cell division</keyword>
<name>A0ABD1BH23_CARAN</name>
<dbReference type="GO" id="GO:0005634">
    <property type="term" value="C:nucleus"/>
    <property type="evidence" value="ECO:0007669"/>
    <property type="project" value="UniProtKB-SubCell"/>
</dbReference>
<organism evidence="8 9">
    <name type="scientific">Cardamine amara subsp. amara</name>
    <dbReference type="NCBI Taxonomy" id="228776"/>
    <lineage>
        <taxon>Eukaryota</taxon>
        <taxon>Viridiplantae</taxon>
        <taxon>Streptophyta</taxon>
        <taxon>Embryophyta</taxon>
        <taxon>Tracheophyta</taxon>
        <taxon>Spermatophyta</taxon>
        <taxon>Magnoliopsida</taxon>
        <taxon>eudicotyledons</taxon>
        <taxon>Gunneridae</taxon>
        <taxon>Pentapetalae</taxon>
        <taxon>rosids</taxon>
        <taxon>malvids</taxon>
        <taxon>Brassicales</taxon>
        <taxon>Brassicaceae</taxon>
        <taxon>Cardamineae</taxon>
        <taxon>Cardamine</taxon>
    </lineage>
</organism>
<dbReference type="Proteomes" id="UP001558713">
    <property type="component" value="Unassembled WGS sequence"/>
</dbReference>
<proteinExistence type="inferred from homology"/>
<keyword evidence="5" id="KW-0539">Nucleus</keyword>
<dbReference type="SUPFAM" id="SSF56019">
    <property type="entry name" value="The spindle assembly checkpoint protein mad2"/>
    <property type="match status" value="1"/>
</dbReference>
<dbReference type="PANTHER" id="PTHR11842:SF11">
    <property type="entry name" value="MITOTIC SPINDLE ASSEMBLY CHECKPOINT PROTEIN MAD2A"/>
    <property type="match status" value="1"/>
</dbReference>
<evidence type="ECO:0000256" key="4">
    <source>
        <dbReference type="ARBA" id="ARBA00022776"/>
    </source>
</evidence>
<comment type="subcellular location">
    <subcellularLocation>
        <location evidence="1">Nucleus</location>
    </subcellularLocation>
</comment>
<dbReference type="EMBL" id="JBANAX010000349">
    <property type="protein sequence ID" value="KAL1213190.1"/>
    <property type="molecule type" value="Genomic_DNA"/>
</dbReference>
<evidence type="ECO:0000259" key="7">
    <source>
        <dbReference type="PROSITE" id="PS50815"/>
    </source>
</evidence>
<dbReference type="Gene3D" id="3.30.900.10">
    <property type="entry name" value="HORMA domain"/>
    <property type="match status" value="1"/>
</dbReference>
<accession>A0ABD1BH23</accession>
<evidence type="ECO:0000256" key="5">
    <source>
        <dbReference type="ARBA" id="ARBA00023242"/>
    </source>
</evidence>
<gene>
    <name evidence="8" type="ORF">V5N11_026450</name>
</gene>
<keyword evidence="9" id="KW-1185">Reference proteome</keyword>
<keyword evidence="6" id="KW-0131">Cell cycle</keyword>
<dbReference type="PROSITE" id="PS50815">
    <property type="entry name" value="HORMA"/>
    <property type="match status" value="1"/>
</dbReference>
<evidence type="ECO:0000313" key="9">
    <source>
        <dbReference type="Proteomes" id="UP001558713"/>
    </source>
</evidence>
<feature type="domain" description="HORMA" evidence="7">
    <location>
        <begin position="1"/>
        <end position="76"/>
    </location>
</feature>
<evidence type="ECO:0000256" key="2">
    <source>
        <dbReference type="ARBA" id="ARBA00010348"/>
    </source>
</evidence>
<dbReference type="InterPro" id="IPR045091">
    <property type="entry name" value="Mad2-like"/>
</dbReference>
<sequence length="86" mass="9846">MKSDKEIQAIMRQVTSNITYLSCLDETCVFDVLAYTNTDVAVPCTWIESDPKLIANPQMVKLHAFDTKLRRRGINLKLLSIHFEMA</sequence>
<reference evidence="8 9" key="1">
    <citation type="submission" date="2024-04" db="EMBL/GenBank/DDBJ databases">
        <title>Genome assembly C_amara_ONT_v2.</title>
        <authorList>
            <person name="Yant L."/>
            <person name="Moore C."/>
            <person name="Slenker M."/>
        </authorList>
    </citation>
    <scope>NUCLEOTIDE SEQUENCE [LARGE SCALE GENOMIC DNA]</scope>
    <source>
        <tissue evidence="8">Leaf</tissue>
    </source>
</reference>
<protein>
    <submittedName>
        <fullName evidence="8">Mitotic spindle checkpoint protein MAD2</fullName>
    </submittedName>
</protein>